<keyword evidence="4" id="KW-0337">GPI-anchor biosynthesis</keyword>
<evidence type="ECO:0000256" key="1">
    <source>
        <dbReference type="ARBA" id="ARBA00004477"/>
    </source>
</evidence>
<evidence type="ECO:0000256" key="2">
    <source>
        <dbReference type="ARBA" id="ARBA00004687"/>
    </source>
</evidence>
<organism evidence="10 11">
    <name type="scientific">Saccoglossus kowalevskii</name>
    <name type="common">Acorn worm</name>
    <dbReference type="NCBI Taxonomy" id="10224"/>
    <lineage>
        <taxon>Eukaryota</taxon>
        <taxon>Metazoa</taxon>
        <taxon>Hemichordata</taxon>
        <taxon>Enteropneusta</taxon>
        <taxon>Harrimaniidae</taxon>
        <taxon>Saccoglossus</taxon>
    </lineage>
</organism>
<reference evidence="11" key="1">
    <citation type="submission" date="2025-08" db="UniProtKB">
        <authorList>
            <consortium name="RefSeq"/>
        </authorList>
    </citation>
    <scope>IDENTIFICATION</scope>
    <source>
        <tissue evidence="11">Testes</tissue>
    </source>
</reference>
<evidence type="ECO:0000313" key="10">
    <source>
        <dbReference type="Proteomes" id="UP000694865"/>
    </source>
</evidence>
<feature type="transmembrane region" description="Helical" evidence="9">
    <location>
        <begin position="331"/>
        <end position="350"/>
    </location>
</feature>
<feature type="transmembrane region" description="Helical" evidence="9">
    <location>
        <begin position="156"/>
        <end position="180"/>
    </location>
</feature>
<keyword evidence="5 9" id="KW-0812">Transmembrane</keyword>
<dbReference type="RefSeq" id="XP_006819314.1">
    <property type="nucleotide sequence ID" value="XM_006819251.1"/>
</dbReference>
<accession>A0ABM0MH23</accession>
<evidence type="ECO:0000256" key="7">
    <source>
        <dbReference type="ARBA" id="ARBA00022989"/>
    </source>
</evidence>
<proteinExistence type="inferred from homology"/>
<dbReference type="Pfam" id="PF06728">
    <property type="entry name" value="PIG-U"/>
    <property type="match status" value="1"/>
</dbReference>
<dbReference type="InterPro" id="IPR009600">
    <property type="entry name" value="PIG-U"/>
</dbReference>
<name>A0ABM0MH23_SACKO</name>
<comment type="pathway">
    <text evidence="2">Glycolipid biosynthesis; glycosylphosphatidylinositol-anchor biosynthesis.</text>
</comment>
<gene>
    <name evidence="11" type="primary">LOC102805584</name>
</gene>
<sequence>MAAPIIVIGLLAVGVRFLLLRSSVAEWLSNRVEIVTPITSWDGVTEGLSLFENGISPYSGDVFHETPLALLMFHYMKNISYDRQISMRKKIAKDANTILIKFSNLCEIPDQVAALYLLNPYTIATCVAKSTILLNNLAITIAILYTLKGNRAISTLAIAIATYQSLYPAMLIAPCAVFLAQKDKLDIDYKSPKIMVSIAKTICVFVVWLAWLLLLSYLMFSSADFLYSTYGFILSVPNLRPNMGVFWYFFTEMFEHFRVFFLFVFQINVFIYTVPLLVKLKNHPLLVMYLQCALIAIFKSYPSFGDTVIYLALLPVWSHVFTYLKNSLVVGVMYVVSSVLAFVVWHLWIYSGSANANFFFAMTLVYTTAQIFLVTDLLYAFLRHEYDLTHGVKQIGPDGKPLTILLE</sequence>
<evidence type="ECO:0000256" key="4">
    <source>
        <dbReference type="ARBA" id="ARBA00022502"/>
    </source>
</evidence>
<evidence type="ECO:0000256" key="5">
    <source>
        <dbReference type="ARBA" id="ARBA00022692"/>
    </source>
</evidence>
<keyword evidence="10" id="KW-1185">Reference proteome</keyword>
<feature type="transmembrane region" description="Helical" evidence="9">
    <location>
        <begin position="257"/>
        <end position="278"/>
    </location>
</feature>
<evidence type="ECO:0000256" key="9">
    <source>
        <dbReference type="SAM" id="Phobius"/>
    </source>
</evidence>
<dbReference type="PANTHER" id="PTHR13121:SF0">
    <property type="entry name" value="PHOSPHATIDYLINOSITOL GLYCAN ANCHOR BIOSYNTHESIS CLASS U PROTEIN"/>
    <property type="match status" value="1"/>
</dbReference>
<protein>
    <submittedName>
        <fullName evidence="11">Phosphatidylinositol glycan anchor biosynthesis class U protein-like</fullName>
    </submittedName>
</protein>
<dbReference type="GeneID" id="102805584"/>
<comment type="similarity">
    <text evidence="3">Belongs to the PIGU family.</text>
</comment>
<evidence type="ECO:0000256" key="6">
    <source>
        <dbReference type="ARBA" id="ARBA00022824"/>
    </source>
</evidence>
<dbReference type="PANTHER" id="PTHR13121">
    <property type="entry name" value="GPI TRANSAMIDASE COMPONENT PIG-U"/>
    <property type="match status" value="1"/>
</dbReference>
<keyword evidence="7 9" id="KW-1133">Transmembrane helix</keyword>
<feature type="transmembrane region" description="Helical" evidence="9">
    <location>
        <begin position="201"/>
        <end position="220"/>
    </location>
</feature>
<evidence type="ECO:0000256" key="3">
    <source>
        <dbReference type="ARBA" id="ARBA00010026"/>
    </source>
</evidence>
<feature type="transmembrane region" description="Helical" evidence="9">
    <location>
        <begin position="356"/>
        <end position="382"/>
    </location>
</feature>
<evidence type="ECO:0000256" key="8">
    <source>
        <dbReference type="ARBA" id="ARBA00023136"/>
    </source>
</evidence>
<dbReference type="Proteomes" id="UP000694865">
    <property type="component" value="Unplaced"/>
</dbReference>
<keyword evidence="6" id="KW-0256">Endoplasmic reticulum</keyword>
<keyword evidence="8 9" id="KW-0472">Membrane</keyword>
<comment type="subcellular location">
    <subcellularLocation>
        <location evidence="1">Endoplasmic reticulum membrane</location>
        <topology evidence="1">Multi-pass membrane protein</topology>
    </subcellularLocation>
</comment>
<evidence type="ECO:0000313" key="11">
    <source>
        <dbReference type="RefSeq" id="XP_006819314.1"/>
    </source>
</evidence>